<organism evidence="3 4">
    <name type="scientific">Actinidia rufa</name>
    <dbReference type="NCBI Taxonomy" id="165716"/>
    <lineage>
        <taxon>Eukaryota</taxon>
        <taxon>Viridiplantae</taxon>
        <taxon>Streptophyta</taxon>
        <taxon>Embryophyta</taxon>
        <taxon>Tracheophyta</taxon>
        <taxon>Spermatophyta</taxon>
        <taxon>Magnoliopsida</taxon>
        <taxon>eudicotyledons</taxon>
        <taxon>Gunneridae</taxon>
        <taxon>Pentapetalae</taxon>
        <taxon>asterids</taxon>
        <taxon>Ericales</taxon>
        <taxon>Actinidiaceae</taxon>
        <taxon>Actinidia</taxon>
    </lineage>
</organism>
<accession>A0A7J0DSP1</accession>
<feature type="transmembrane region" description="Helical" evidence="2">
    <location>
        <begin position="48"/>
        <end position="71"/>
    </location>
</feature>
<evidence type="ECO:0000313" key="4">
    <source>
        <dbReference type="Proteomes" id="UP000585474"/>
    </source>
</evidence>
<dbReference type="AlphaFoldDB" id="A0A7J0DSP1"/>
<keyword evidence="2" id="KW-0472">Membrane</keyword>
<dbReference type="InterPro" id="IPR023298">
    <property type="entry name" value="ATPase_P-typ_TM_dom_sf"/>
</dbReference>
<keyword evidence="2" id="KW-0812">Transmembrane</keyword>
<name>A0A7J0DSP1_9ERIC</name>
<protein>
    <submittedName>
        <fullName evidence="3">H[+]-ATPase 8</fullName>
    </submittedName>
</protein>
<keyword evidence="1" id="KW-0460">Magnesium</keyword>
<keyword evidence="2" id="KW-1133">Transmembrane helix</keyword>
<dbReference type="SUPFAM" id="SSF81665">
    <property type="entry name" value="Calcium ATPase, transmembrane domain M"/>
    <property type="match status" value="1"/>
</dbReference>
<dbReference type="PANTHER" id="PTHR42861">
    <property type="entry name" value="CALCIUM-TRANSPORTING ATPASE"/>
    <property type="match status" value="1"/>
</dbReference>
<sequence length="140" mass="15378">MKNYTPSMLFRSQSVLITAILNDGTIMTISKNRVEPSLVPDSWKLKEIFATSVILGSYLALMTAVFFWLAADTNFFSETFGVRSISGQTGELTASLYLQVSIVSQAIIFVTSHGAGHLSNSLAYCLSVPLLQLSCERKKM</sequence>
<dbReference type="OrthoDB" id="2929958at2759"/>
<dbReference type="EMBL" id="BJWL01000384">
    <property type="protein sequence ID" value="GFS41645.1"/>
    <property type="molecule type" value="Genomic_DNA"/>
</dbReference>
<evidence type="ECO:0000313" key="3">
    <source>
        <dbReference type="EMBL" id="GFS41645.1"/>
    </source>
</evidence>
<dbReference type="Gene3D" id="1.20.1110.10">
    <property type="entry name" value="Calcium-transporting ATPase, transmembrane domain"/>
    <property type="match status" value="1"/>
</dbReference>
<reference evidence="4" key="1">
    <citation type="submission" date="2019-07" db="EMBL/GenBank/DDBJ databases">
        <title>De Novo Assembly of kiwifruit Actinidia rufa.</title>
        <authorList>
            <person name="Sugita-Konishi S."/>
            <person name="Sato K."/>
            <person name="Mori E."/>
            <person name="Abe Y."/>
            <person name="Kisaki G."/>
            <person name="Hamano K."/>
            <person name="Suezawa K."/>
            <person name="Otani M."/>
            <person name="Fukuda T."/>
            <person name="Manabe T."/>
            <person name="Gomi K."/>
            <person name="Tabuchi M."/>
            <person name="Akimitsu K."/>
            <person name="Kataoka I."/>
        </authorList>
    </citation>
    <scope>NUCLEOTIDE SEQUENCE [LARGE SCALE GENOMIC DNA]</scope>
    <source>
        <strain evidence="4">cv. Fuchu</strain>
    </source>
</reference>
<proteinExistence type="predicted"/>
<evidence type="ECO:0000256" key="1">
    <source>
        <dbReference type="ARBA" id="ARBA00022842"/>
    </source>
</evidence>
<comment type="caution">
    <text evidence="3">The sequence shown here is derived from an EMBL/GenBank/DDBJ whole genome shotgun (WGS) entry which is preliminary data.</text>
</comment>
<gene>
    <name evidence="3" type="ORF">Acr_00g0075510</name>
</gene>
<evidence type="ECO:0000256" key="2">
    <source>
        <dbReference type="SAM" id="Phobius"/>
    </source>
</evidence>
<keyword evidence="4" id="KW-1185">Reference proteome</keyword>
<dbReference type="Proteomes" id="UP000585474">
    <property type="component" value="Unassembled WGS sequence"/>
</dbReference>